<comment type="caution">
    <text evidence="1">The sequence shown here is derived from an EMBL/GenBank/DDBJ whole genome shotgun (WGS) entry which is preliminary data.</text>
</comment>
<dbReference type="Gene3D" id="3.40.50.1000">
    <property type="entry name" value="HAD superfamily/HAD-like"/>
    <property type="match status" value="1"/>
</dbReference>
<name>A0A1F6Y5P3_9BACT</name>
<dbReference type="AlphaFoldDB" id="A0A1F6Y5P3"/>
<dbReference type="InterPro" id="IPR041492">
    <property type="entry name" value="HAD_2"/>
</dbReference>
<organism evidence="1 2">
    <name type="scientific">Candidatus Nomurabacteria bacterium RIFCSPLOWO2_02_FULL_40_67</name>
    <dbReference type="NCBI Taxonomy" id="1801787"/>
    <lineage>
        <taxon>Bacteria</taxon>
        <taxon>Candidatus Nomuraibacteriota</taxon>
    </lineage>
</organism>
<proteinExistence type="predicted"/>
<evidence type="ECO:0000313" key="1">
    <source>
        <dbReference type="EMBL" id="OGJ01697.1"/>
    </source>
</evidence>
<dbReference type="InterPro" id="IPR036412">
    <property type="entry name" value="HAD-like_sf"/>
</dbReference>
<dbReference type="InterPro" id="IPR023214">
    <property type="entry name" value="HAD_sf"/>
</dbReference>
<dbReference type="EMBL" id="MFVL01000013">
    <property type="protein sequence ID" value="OGJ01697.1"/>
    <property type="molecule type" value="Genomic_DNA"/>
</dbReference>
<dbReference type="Proteomes" id="UP000177693">
    <property type="component" value="Unassembled WGS sequence"/>
</dbReference>
<dbReference type="SUPFAM" id="SSF56784">
    <property type="entry name" value="HAD-like"/>
    <property type="match status" value="1"/>
</dbReference>
<sequence length="179" mass="20855">MKFIFDFDSVLFNTKEFLKHLYACVERAGVPKEIAQEYYKKVGGTQFSLKKLLIYLSIRENLHEEILSKSKSFINQELLKTVQKLGKENCYIVTHANEEWQINKIKSTGLESFFSDIIIVAGSKKEAVEKICAKYKDEKVIFIDEKAKYFEDLDFVKYPNLKTVLYDEKGLEKLISILS</sequence>
<evidence type="ECO:0008006" key="3">
    <source>
        <dbReference type="Google" id="ProtNLM"/>
    </source>
</evidence>
<gene>
    <name evidence="1" type="ORF">A3I23_00285</name>
</gene>
<reference evidence="1 2" key="1">
    <citation type="journal article" date="2016" name="Nat. Commun.">
        <title>Thousands of microbial genomes shed light on interconnected biogeochemical processes in an aquifer system.</title>
        <authorList>
            <person name="Anantharaman K."/>
            <person name="Brown C.T."/>
            <person name="Hug L.A."/>
            <person name="Sharon I."/>
            <person name="Castelle C.J."/>
            <person name="Probst A.J."/>
            <person name="Thomas B.C."/>
            <person name="Singh A."/>
            <person name="Wilkins M.J."/>
            <person name="Karaoz U."/>
            <person name="Brodie E.L."/>
            <person name="Williams K.H."/>
            <person name="Hubbard S.S."/>
            <person name="Banfield J.F."/>
        </authorList>
    </citation>
    <scope>NUCLEOTIDE SEQUENCE [LARGE SCALE GENOMIC DNA]</scope>
</reference>
<protein>
    <recommendedName>
        <fullName evidence="3">Haloacid dehalogenase-like hydrolase</fullName>
    </recommendedName>
</protein>
<dbReference type="Pfam" id="PF13419">
    <property type="entry name" value="HAD_2"/>
    <property type="match status" value="1"/>
</dbReference>
<accession>A0A1F6Y5P3</accession>
<evidence type="ECO:0000313" key="2">
    <source>
        <dbReference type="Proteomes" id="UP000177693"/>
    </source>
</evidence>